<sequence length="619" mass="69022">MNRRLLIIVLMAYLLPLGMQAQQGTFRFAQLTDIHLTPNNPNPTEDLLRSVAQINATDSIDFVLVTGDLTEEGDRTTMEKVKSCLDLLKVPYHVVLGNHETKWSDSGCTAFGEIFGGERFEFEHKGFLFLGFNSGPLMRMAYGHVVPQDIRWMTEEMDKNGKDKPVILVTHYPLMEGDVDNWYEVTDAVRPYNVRLFIGGHYHSNRDLRYDGIPGVLMRSNLCDKEGKPGYGIYEVTGDSIRVYTQRIGEPKKQWTAFSLTGQYYDRNGKAEKYPDFSVNKEYPQVKEQWMVQTGAGIYCSPAVEKDKVFVGDDMGQLTAYALKNGKKLWSFESGKRIVGTPAVSEGIVVFGSADRRIYGLNAKDGSLLWTVEAAEPVLGAVTIADGRAYIGASDATFRAIDIHTGKVIWAYTSVKGYIETKPLVTEDKVIFGAWDNTLYALSKANGHELWKWTGGLTRMHFSPAAVWPVATDGKVFITDPQRAMTAIDIHTGNTVWRTFQSMVRETIGLSEDGERIYSKTMNDSIVCYAAQGDTPRELWATNVGFGYEHAPSMQVEKEGVMFGSTKEGLIFALEGKTGKVLWKHKIGNSLISTVVPLNGHEVLFTATSGEVGLLRIKN</sequence>
<dbReference type="PANTHER" id="PTHR34512">
    <property type="entry name" value="CELL SURFACE PROTEIN"/>
    <property type="match status" value="1"/>
</dbReference>
<protein>
    <submittedName>
        <fullName evidence="4">Serine/threonine protein kinase</fullName>
    </submittedName>
</protein>
<dbReference type="AlphaFoldDB" id="A0A1Y3VF88"/>
<comment type="caution">
    <text evidence="4">The sequence shown here is derived from an EMBL/GenBank/DDBJ whole genome shotgun (WGS) entry which is preliminary data.</text>
</comment>
<dbReference type="GO" id="GO:0004674">
    <property type="term" value="F:protein serine/threonine kinase activity"/>
    <property type="evidence" value="ECO:0007669"/>
    <property type="project" value="UniProtKB-KW"/>
</dbReference>
<feature type="domain" description="Calcineurin-like phosphoesterase" evidence="2">
    <location>
        <begin position="26"/>
        <end position="204"/>
    </location>
</feature>
<name>A0A1Y3VF88_BACUN</name>
<organism evidence="4 5">
    <name type="scientific">Bacteroides uniformis</name>
    <dbReference type="NCBI Taxonomy" id="820"/>
    <lineage>
        <taxon>Bacteria</taxon>
        <taxon>Pseudomonadati</taxon>
        <taxon>Bacteroidota</taxon>
        <taxon>Bacteroidia</taxon>
        <taxon>Bacteroidales</taxon>
        <taxon>Bacteroidaceae</taxon>
        <taxon>Bacteroides</taxon>
    </lineage>
</organism>
<dbReference type="Pfam" id="PF00149">
    <property type="entry name" value="Metallophos"/>
    <property type="match status" value="1"/>
</dbReference>
<dbReference type="RefSeq" id="WP_087332267.1">
    <property type="nucleotide sequence ID" value="NZ_NFHS01000002.1"/>
</dbReference>
<dbReference type="InterPro" id="IPR011047">
    <property type="entry name" value="Quinoprotein_ADH-like_sf"/>
</dbReference>
<keyword evidence="1" id="KW-0732">Signal</keyword>
<keyword evidence="4" id="KW-0808">Transferase</keyword>
<keyword evidence="4" id="KW-0723">Serine/threonine-protein kinase</keyword>
<dbReference type="InterPro" id="IPR029052">
    <property type="entry name" value="Metallo-depent_PP-like"/>
</dbReference>
<evidence type="ECO:0000313" key="4">
    <source>
        <dbReference type="EMBL" id="OUN56230.1"/>
    </source>
</evidence>
<dbReference type="InterPro" id="IPR015943">
    <property type="entry name" value="WD40/YVTN_repeat-like_dom_sf"/>
</dbReference>
<dbReference type="Proteomes" id="UP000196329">
    <property type="component" value="Unassembled WGS sequence"/>
</dbReference>
<feature type="chain" id="PRO_5010985712" evidence="1">
    <location>
        <begin position="22"/>
        <end position="619"/>
    </location>
</feature>
<dbReference type="SMART" id="SM00564">
    <property type="entry name" value="PQQ"/>
    <property type="match status" value="6"/>
</dbReference>
<dbReference type="SUPFAM" id="SSF56300">
    <property type="entry name" value="Metallo-dependent phosphatases"/>
    <property type="match status" value="1"/>
</dbReference>
<feature type="domain" description="Pyrrolo-quinoline quinone repeat" evidence="3">
    <location>
        <begin position="529"/>
        <end position="610"/>
    </location>
</feature>
<dbReference type="InterPro" id="IPR018391">
    <property type="entry name" value="PQQ_b-propeller_rpt"/>
</dbReference>
<dbReference type="InterPro" id="IPR004843">
    <property type="entry name" value="Calcineurin-like_PHP"/>
</dbReference>
<dbReference type="EMBL" id="NFHS01000002">
    <property type="protein sequence ID" value="OUN56230.1"/>
    <property type="molecule type" value="Genomic_DNA"/>
</dbReference>
<feature type="signal peptide" evidence="1">
    <location>
        <begin position="1"/>
        <end position="21"/>
    </location>
</feature>
<dbReference type="Gene3D" id="3.60.21.10">
    <property type="match status" value="1"/>
</dbReference>
<evidence type="ECO:0000256" key="1">
    <source>
        <dbReference type="SAM" id="SignalP"/>
    </source>
</evidence>
<gene>
    <name evidence="4" type="ORF">B5G17_04700</name>
</gene>
<dbReference type="PANTHER" id="PTHR34512:SF30">
    <property type="entry name" value="OUTER MEMBRANE PROTEIN ASSEMBLY FACTOR BAMB"/>
    <property type="match status" value="1"/>
</dbReference>
<reference evidence="5" key="1">
    <citation type="submission" date="2017-04" db="EMBL/GenBank/DDBJ databases">
        <title>Function of individual gut microbiota members based on whole genome sequencing of pure cultures obtained from chicken caecum.</title>
        <authorList>
            <person name="Medvecky M."/>
            <person name="Cejkova D."/>
            <person name="Polansky O."/>
            <person name="Karasova D."/>
            <person name="Kubasova T."/>
            <person name="Cizek A."/>
            <person name="Rychlik I."/>
        </authorList>
    </citation>
    <scope>NUCLEOTIDE SEQUENCE [LARGE SCALE GENOMIC DNA]</scope>
    <source>
        <strain evidence="5">An67</strain>
    </source>
</reference>
<dbReference type="GO" id="GO:0016787">
    <property type="term" value="F:hydrolase activity"/>
    <property type="evidence" value="ECO:0007669"/>
    <property type="project" value="InterPro"/>
</dbReference>
<keyword evidence="4" id="KW-0418">Kinase</keyword>
<evidence type="ECO:0000259" key="2">
    <source>
        <dbReference type="Pfam" id="PF00149"/>
    </source>
</evidence>
<evidence type="ECO:0000313" key="5">
    <source>
        <dbReference type="Proteomes" id="UP000196329"/>
    </source>
</evidence>
<accession>A0A1Y3VF88</accession>
<dbReference type="Pfam" id="PF13360">
    <property type="entry name" value="PQQ_2"/>
    <property type="match status" value="2"/>
</dbReference>
<dbReference type="SUPFAM" id="SSF50998">
    <property type="entry name" value="Quinoprotein alcohol dehydrogenase-like"/>
    <property type="match status" value="1"/>
</dbReference>
<proteinExistence type="predicted"/>
<evidence type="ECO:0000259" key="3">
    <source>
        <dbReference type="Pfam" id="PF13360"/>
    </source>
</evidence>
<dbReference type="Gene3D" id="2.130.10.10">
    <property type="entry name" value="YVTN repeat-like/Quinoprotein amine dehydrogenase"/>
    <property type="match status" value="3"/>
</dbReference>
<dbReference type="InterPro" id="IPR002372">
    <property type="entry name" value="PQQ_rpt_dom"/>
</dbReference>
<feature type="domain" description="Pyrrolo-quinoline quinone repeat" evidence="3">
    <location>
        <begin position="288"/>
        <end position="412"/>
    </location>
</feature>